<dbReference type="AlphaFoldDB" id="A0A414ASV4"/>
<dbReference type="RefSeq" id="WP_002572408.1">
    <property type="nucleotide sequence ID" value="NZ_CBCSIM010000025.1"/>
</dbReference>
<comment type="caution">
    <text evidence="2">The sequence shown here is derived from an EMBL/GenBank/DDBJ whole genome shotgun (WGS) entry which is preliminary data.</text>
</comment>
<name>A0A414ASV4_9FIRM</name>
<gene>
    <name evidence="2" type="ORF">DW839_18100</name>
</gene>
<dbReference type="InterPro" id="IPR016193">
    <property type="entry name" value="Cytidine_deaminase-like"/>
</dbReference>
<dbReference type="SUPFAM" id="SSF53927">
    <property type="entry name" value="Cytidine deaminase-like"/>
    <property type="match status" value="1"/>
</dbReference>
<organism evidence="2 3">
    <name type="scientific">Enterocloster bolteae</name>
    <dbReference type="NCBI Taxonomy" id="208479"/>
    <lineage>
        <taxon>Bacteria</taxon>
        <taxon>Bacillati</taxon>
        <taxon>Bacillota</taxon>
        <taxon>Clostridia</taxon>
        <taxon>Lachnospirales</taxon>
        <taxon>Lachnospiraceae</taxon>
        <taxon>Enterocloster</taxon>
    </lineage>
</organism>
<dbReference type="InterPro" id="IPR002125">
    <property type="entry name" value="CMP_dCMP_dom"/>
</dbReference>
<dbReference type="EMBL" id="QSHZ01000020">
    <property type="protein sequence ID" value="RHC54614.1"/>
    <property type="molecule type" value="Genomic_DNA"/>
</dbReference>
<dbReference type="PROSITE" id="PS51747">
    <property type="entry name" value="CYT_DCMP_DEAMINASES_2"/>
    <property type="match status" value="1"/>
</dbReference>
<evidence type="ECO:0000313" key="3">
    <source>
        <dbReference type="Proteomes" id="UP000283975"/>
    </source>
</evidence>
<evidence type="ECO:0000259" key="1">
    <source>
        <dbReference type="PROSITE" id="PS51747"/>
    </source>
</evidence>
<dbReference type="Proteomes" id="UP000283975">
    <property type="component" value="Unassembled WGS sequence"/>
</dbReference>
<accession>A0A414ASV4</accession>
<dbReference type="Gene3D" id="3.40.140.10">
    <property type="entry name" value="Cytidine Deaminase, domain 2"/>
    <property type="match status" value="1"/>
</dbReference>
<evidence type="ECO:0000313" key="2">
    <source>
        <dbReference type="EMBL" id="RHC54614.1"/>
    </source>
</evidence>
<feature type="domain" description="CMP/dCMP-type deaminase" evidence="1">
    <location>
        <begin position="4"/>
        <end position="142"/>
    </location>
</feature>
<sequence length="142" mass="16666">MLSKSDYRYFEKAHQAALISDFNKTHVGCIAVYQGNIIAIGCNTHKTHPRQQYYNQFRTIRYSDSKYLPKMHAEIHCLNVIRNLDINFAKVKLYVYRTRKDQDFGLSRPCASCIAAIRDLGIRQIYYTTNEGYVFEKIEIKN</sequence>
<proteinExistence type="predicted"/>
<dbReference type="Pfam" id="PF00383">
    <property type="entry name" value="dCMP_cyt_deam_1"/>
    <property type="match status" value="1"/>
</dbReference>
<reference evidence="2 3" key="1">
    <citation type="submission" date="2018-08" db="EMBL/GenBank/DDBJ databases">
        <title>A genome reference for cultivated species of the human gut microbiota.</title>
        <authorList>
            <person name="Zou Y."/>
            <person name="Xue W."/>
            <person name="Luo G."/>
        </authorList>
    </citation>
    <scope>NUCLEOTIDE SEQUENCE [LARGE SCALE GENOMIC DNA]</scope>
    <source>
        <strain evidence="2 3">AM35-14</strain>
    </source>
</reference>
<protein>
    <recommendedName>
        <fullName evidence="1">CMP/dCMP-type deaminase domain-containing protein</fullName>
    </recommendedName>
</protein>
<dbReference type="GO" id="GO:0003824">
    <property type="term" value="F:catalytic activity"/>
    <property type="evidence" value="ECO:0007669"/>
    <property type="project" value="InterPro"/>
</dbReference>